<dbReference type="GO" id="GO:0016020">
    <property type="term" value="C:membrane"/>
    <property type="evidence" value="ECO:0007669"/>
    <property type="project" value="UniProtKB-SubCell"/>
</dbReference>
<gene>
    <name evidence="10" type="ORF">LITE_LOCUS32681</name>
</gene>
<comment type="subcellular location">
    <subcellularLocation>
        <location evidence="3">Lipid droplet</location>
    </subcellularLocation>
    <subcellularLocation>
        <location evidence="2">Membrane</location>
        <topology evidence="2">Multi-pass membrane protein</topology>
    </subcellularLocation>
</comment>
<dbReference type="Pfam" id="PF01277">
    <property type="entry name" value="Oleosin"/>
    <property type="match status" value="1"/>
</dbReference>
<dbReference type="GO" id="GO:0050826">
    <property type="term" value="P:response to freezing"/>
    <property type="evidence" value="ECO:0007669"/>
    <property type="project" value="TreeGrafter"/>
</dbReference>
<evidence type="ECO:0000256" key="2">
    <source>
        <dbReference type="ARBA" id="ARBA00004141"/>
    </source>
</evidence>
<evidence type="ECO:0000256" key="6">
    <source>
        <dbReference type="ARBA" id="ARBA00022692"/>
    </source>
</evidence>
<comment type="similarity">
    <text evidence="4">Belongs to the oleosin family.</text>
</comment>
<evidence type="ECO:0000256" key="9">
    <source>
        <dbReference type="SAM" id="Phobius"/>
    </source>
</evidence>
<proteinExistence type="inferred from homology"/>
<evidence type="ECO:0000256" key="8">
    <source>
        <dbReference type="ARBA" id="ARBA00023136"/>
    </source>
</evidence>
<evidence type="ECO:0008006" key="12">
    <source>
        <dbReference type="Google" id="ProtNLM"/>
    </source>
</evidence>
<keyword evidence="5" id="KW-0551">Lipid droplet</keyword>
<dbReference type="Proteomes" id="UP001154282">
    <property type="component" value="Unassembled WGS sequence"/>
</dbReference>
<keyword evidence="6 9" id="KW-0812">Transmembrane</keyword>
<keyword evidence="11" id="KW-1185">Reference proteome</keyword>
<keyword evidence="8 9" id="KW-0472">Membrane</keyword>
<comment type="caution">
    <text evidence="10">The sequence shown here is derived from an EMBL/GenBank/DDBJ whole genome shotgun (WGS) entry which is preliminary data.</text>
</comment>
<name>A0AAV0NC96_9ROSI</name>
<evidence type="ECO:0000256" key="5">
    <source>
        <dbReference type="ARBA" id="ARBA00022677"/>
    </source>
</evidence>
<feature type="transmembrane region" description="Helical" evidence="9">
    <location>
        <begin position="22"/>
        <end position="44"/>
    </location>
</feature>
<dbReference type="InterPro" id="IPR000136">
    <property type="entry name" value="Oleosin"/>
</dbReference>
<reference evidence="10" key="1">
    <citation type="submission" date="2022-08" db="EMBL/GenBank/DDBJ databases">
        <authorList>
            <person name="Gutierrez-Valencia J."/>
        </authorList>
    </citation>
    <scope>NUCLEOTIDE SEQUENCE</scope>
</reference>
<sequence length="215" mass="23061">ETCLSCKALTSHVTTLRVTSSPFLPCFIFLPLSLPLLIPFHTTLSLSHISKLKNNLIKLQNSSTTTMDRTHPHQVQVHSQPDYQRTGPSASTILAVMTGLPIGGTLLALAGLTLFGTLIGLAVATPVFLICSPVIVPASLAIAFAVTAFLSSGLVGLTGLTSLSWFARYLRMATEEVPGQLEEARKRVHDAAGYVGQKTKEVGQEIQRKAQETKP</sequence>
<dbReference type="GO" id="GO:0010344">
    <property type="term" value="P:seed oilbody biogenesis"/>
    <property type="evidence" value="ECO:0007669"/>
    <property type="project" value="TreeGrafter"/>
</dbReference>
<accession>A0AAV0NC96</accession>
<protein>
    <recommendedName>
        <fullName evidence="12">Oleosin</fullName>
    </recommendedName>
</protein>
<organism evidence="10 11">
    <name type="scientific">Linum tenue</name>
    <dbReference type="NCBI Taxonomy" id="586396"/>
    <lineage>
        <taxon>Eukaryota</taxon>
        <taxon>Viridiplantae</taxon>
        <taxon>Streptophyta</taxon>
        <taxon>Embryophyta</taxon>
        <taxon>Tracheophyta</taxon>
        <taxon>Spermatophyta</taxon>
        <taxon>Magnoliopsida</taxon>
        <taxon>eudicotyledons</taxon>
        <taxon>Gunneridae</taxon>
        <taxon>Pentapetalae</taxon>
        <taxon>rosids</taxon>
        <taxon>fabids</taxon>
        <taxon>Malpighiales</taxon>
        <taxon>Linaceae</taxon>
        <taxon>Linum</taxon>
    </lineage>
</organism>
<feature type="transmembrane region" description="Helical" evidence="9">
    <location>
        <begin position="106"/>
        <end position="135"/>
    </location>
</feature>
<dbReference type="EMBL" id="CAMGYJ010000008">
    <property type="protein sequence ID" value="CAI0456228.1"/>
    <property type="molecule type" value="Genomic_DNA"/>
</dbReference>
<feature type="non-terminal residue" evidence="10">
    <location>
        <position position="1"/>
    </location>
</feature>
<evidence type="ECO:0000256" key="7">
    <source>
        <dbReference type="ARBA" id="ARBA00022989"/>
    </source>
</evidence>
<keyword evidence="7 9" id="KW-1133">Transmembrane helix</keyword>
<feature type="transmembrane region" description="Helical" evidence="9">
    <location>
        <begin position="141"/>
        <end position="166"/>
    </location>
</feature>
<evidence type="ECO:0000256" key="1">
    <source>
        <dbReference type="ARBA" id="ARBA00002582"/>
    </source>
</evidence>
<evidence type="ECO:0000256" key="4">
    <source>
        <dbReference type="ARBA" id="ARBA00010858"/>
    </source>
</evidence>
<dbReference type="PANTHER" id="PTHR33203:SF63">
    <property type="entry name" value="OLEOSIN 18.2 KDA"/>
    <property type="match status" value="1"/>
</dbReference>
<evidence type="ECO:0000313" key="11">
    <source>
        <dbReference type="Proteomes" id="UP001154282"/>
    </source>
</evidence>
<dbReference type="GO" id="GO:0019915">
    <property type="term" value="P:lipid storage"/>
    <property type="evidence" value="ECO:0007669"/>
    <property type="project" value="TreeGrafter"/>
</dbReference>
<dbReference type="GO" id="GO:0012511">
    <property type="term" value="C:monolayer-surrounded lipid storage body"/>
    <property type="evidence" value="ECO:0007669"/>
    <property type="project" value="InterPro"/>
</dbReference>
<evidence type="ECO:0000313" key="10">
    <source>
        <dbReference type="EMBL" id="CAI0456228.1"/>
    </source>
</evidence>
<comment type="function">
    <text evidence="1">May have a structural role to stabilize the lipid body during desiccation of the seed by preventing coalescence of the oil. Probably interacts with both lipid and phospholipid moieties of lipid bodies. May also provide recognition signals for specific lipase anchorage in lipolysis during seedling growth.</text>
</comment>
<dbReference type="AlphaFoldDB" id="A0AAV0NC96"/>
<dbReference type="PANTHER" id="PTHR33203">
    <property type="entry name" value="OLEOSIN"/>
    <property type="match status" value="1"/>
</dbReference>
<evidence type="ECO:0000256" key="3">
    <source>
        <dbReference type="ARBA" id="ARBA00004502"/>
    </source>
</evidence>